<gene>
    <name evidence="1" type="ORF">LAMI_0C10880G</name>
</gene>
<keyword evidence="2" id="KW-1185">Reference proteome</keyword>
<sequence length="262" mass="29201">MSSKTTELSRDPSISSAMAHRGLLIQSTVLLAINHSYESTGCDKSDEKCHLMYGTIREAQAKVTGSMPVEVRETTKGMMCDFASLKRRCGLLSVEKVVVLGLVLVNGSVDQCARIAMHIMPTVTELQFYACYQVSPVMFELECYDLAGIRWPAKVVTDNEANRCIEASFPELRSGSRGFDRSRHRQVTHRLLHGIDVICEYLKKDHVSDAVLEQVSLLVSEIQKGPTPDIELALAEKEADLQTLDILCSQWESVEILNRVLP</sequence>
<dbReference type="AlphaFoldDB" id="A0A1G4J6W2"/>
<accession>A0A1G4J6W2</accession>
<name>A0A1G4J6W2_9SACH</name>
<proteinExistence type="predicted"/>
<organism evidence="1 2">
    <name type="scientific">Lachancea mirantina</name>
    <dbReference type="NCBI Taxonomy" id="1230905"/>
    <lineage>
        <taxon>Eukaryota</taxon>
        <taxon>Fungi</taxon>
        <taxon>Dikarya</taxon>
        <taxon>Ascomycota</taxon>
        <taxon>Saccharomycotina</taxon>
        <taxon>Saccharomycetes</taxon>
        <taxon>Saccharomycetales</taxon>
        <taxon>Saccharomycetaceae</taxon>
        <taxon>Lachancea</taxon>
    </lineage>
</organism>
<evidence type="ECO:0000313" key="1">
    <source>
        <dbReference type="EMBL" id="SCU85330.1"/>
    </source>
</evidence>
<protein>
    <submittedName>
        <fullName evidence="1">LAMI_0C10880g1_1</fullName>
    </submittedName>
</protein>
<dbReference type="EMBL" id="LT598466">
    <property type="protein sequence ID" value="SCU85330.1"/>
    <property type="molecule type" value="Genomic_DNA"/>
</dbReference>
<dbReference type="Proteomes" id="UP000191024">
    <property type="component" value="Chromosome C"/>
</dbReference>
<reference evidence="2" key="1">
    <citation type="submission" date="2016-03" db="EMBL/GenBank/DDBJ databases">
        <authorList>
            <person name="Devillers H."/>
        </authorList>
    </citation>
    <scope>NUCLEOTIDE SEQUENCE [LARGE SCALE GENOMIC DNA]</scope>
</reference>
<dbReference type="OrthoDB" id="4033014at2759"/>
<evidence type="ECO:0000313" key="2">
    <source>
        <dbReference type="Proteomes" id="UP000191024"/>
    </source>
</evidence>